<dbReference type="InterPro" id="IPR000014">
    <property type="entry name" value="PAS"/>
</dbReference>
<evidence type="ECO:0000256" key="6">
    <source>
        <dbReference type="ARBA" id="ARBA00022777"/>
    </source>
</evidence>
<feature type="coiled-coil region" evidence="9">
    <location>
        <begin position="129"/>
        <end position="167"/>
    </location>
</feature>
<dbReference type="InterPro" id="IPR000700">
    <property type="entry name" value="PAS-assoc_C"/>
</dbReference>
<dbReference type="SMART" id="SM00387">
    <property type="entry name" value="HATPase_c"/>
    <property type="match status" value="1"/>
</dbReference>
<dbReference type="PROSITE" id="PS50109">
    <property type="entry name" value="HIS_KIN"/>
    <property type="match status" value="1"/>
</dbReference>
<feature type="domain" description="Histidine kinase" evidence="10">
    <location>
        <begin position="176"/>
        <end position="387"/>
    </location>
</feature>
<dbReference type="PROSITE" id="PS50113">
    <property type="entry name" value="PAC"/>
    <property type="match status" value="1"/>
</dbReference>
<keyword evidence="13" id="KW-1185">Reference proteome</keyword>
<keyword evidence="5" id="KW-0547">Nucleotide-binding</keyword>
<dbReference type="SMART" id="SM00086">
    <property type="entry name" value="PAC"/>
    <property type="match status" value="1"/>
</dbReference>
<dbReference type="InterPro" id="IPR005467">
    <property type="entry name" value="His_kinase_dom"/>
</dbReference>
<dbReference type="Gene3D" id="1.10.287.130">
    <property type="match status" value="1"/>
</dbReference>
<dbReference type="PANTHER" id="PTHR43065:SF10">
    <property type="entry name" value="PEROXIDE STRESS-ACTIVATED HISTIDINE KINASE MAK3"/>
    <property type="match status" value="1"/>
</dbReference>
<feature type="domain" description="PAC" evidence="11">
    <location>
        <begin position="86"/>
        <end position="138"/>
    </location>
</feature>
<dbReference type="RefSeq" id="WP_145027081.1">
    <property type="nucleotide sequence ID" value="NZ_CP036271.1"/>
</dbReference>
<dbReference type="AlphaFoldDB" id="A0A517S8X7"/>
<keyword evidence="8" id="KW-0902">Two-component regulatory system</keyword>
<evidence type="ECO:0000259" key="10">
    <source>
        <dbReference type="PROSITE" id="PS50109"/>
    </source>
</evidence>
<gene>
    <name evidence="12" type="primary">kinA_1</name>
    <name evidence="12" type="ORF">Pan44_06060</name>
</gene>
<dbReference type="SMART" id="SM00388">
    <property type="entry name" value="HisKA"/>
    <property type="match status" value="1"/>
</dbReference>
<evidence type="ECO:0000256" key="4">
    <source>
        <dbReference type="ARBA" id="ARBA00022679"/>
    </source>
</evidence>
<dbReference type="NCBIfam" id="TIGR00229">
    <property type="entry name" value="sensory_box"/>
    <property type="match status" value="1"/>
</dbReference>
<evidence type="ECO:0000256" key="3">
    <source>
        <dbReference type="ARBA" id="ARBA00022553"/>
    </source>
</evidence>
<dbReference type="InterPro" id="IPR013655">
    <property type="entry name" value="PAS_fold_3"/>
</dbReference>
<dbReference type="InterPro" id="IPR035965">
    <property type="entry name" value="PAS-like_dom_sf"/>
</dbReference>
<evidence type="ECO:0000256" key="5">
    <source>
        <dbReference type="ARBA" id="ARBA00022741"/>
    </source>
</evidence>
<dbReference type="PANTHER" id="PTHR43065">
    <property type="entry name" value="SENSOR HISTIDINE KINASE"/>
    <property type="match status" value="1"/>
</dbReference>
<keyword evidence="7" id="KW-0067">ATP-binding</keyword>
<dbReference type="Pfam" id="PF08447">
    <property type="entry name" value="PAS_3"/>
    <property type="match status" value="1"/>
</dbReference>
<dbReference type="InterPro" id="IPR001610">
    <property type="entry name" value="PAC"/>
</dbReference>
<proteinExistence type="predicted"/>
<dbReference type="InterPro" id="IPR003661">
    <property type="entry name" value="HisK_dim/P_dom"/>
</dbReference>
<dbReference type="InParanoid" id="A0A517S8X7"/>
<evidence type="ECO:0000256" key="1">
    <source>
        <dbReference type="ARBA" id="ARBA00000085"/>
    </source>
</evidence>
<dbReference type="InterPro" id="IPR036890">
    <property type="entry name" value="HATPase_C_sf"/>
</dbReference>
<evidence type="ECO:0000256" key="2">
    <source>
        <dbReference type="ARBA" id="ARBA00012438"/>
    </source>
</evidence>
<dbReference type="InterPro" id="IPR036097">
    <property type="entry name" value="HisK_dim/P_sf"/>
</dbReference>
<dbReference type="Gene3D" id="3.30.565.10">
    <property type="entry name" value="Histidine kinase-like ATPase, C-terminal domain"/>
    <property type="match status" value="1"/>
</dbReference>
<dbReference type="PRINTS" id="PR00344">
    <property type="entry name" value="BCTRLSENSOR"/>
</dbReference>
<keyword evidence="9" id="KW-0175">Coiled coil</keyword>
<evidence type="ECO:0000259" key="11">
    <source>
        <dbReference type="PROSITE" id="PS50113"/>
    </source>
</evidence>
<sequence>MSRMPASDPPVFDRFRAVADYTYDWESWHGPDGALVWVNPAVERATGYSIAECEAMKNYPLPIVEAEDRERLFQVLQSARHCTTGENVEFRCRHKGGAIRWMSLAWQPIRNARGESLGFRTSVRDITELQKLREQLQLYTDHLEQLVQERTLKLRQLEQQQLQMEKQAALGQLAAGVAHEINNPLAGIRNAFELIKSSLSPEDEQFELLELIDREFDRVSGIIHQMYQLYRRGPHEAAIFALERTVGDVVALLETVARKEQVRLSYDPPGESIAVQLAEGEVKQILYNVIRNALQASPAGEVVRVEVRPVGETVEVEVIDHGPGISEEIMSRIFEPFFSTKQGDTQTGMGLGLSVSRSLIDAMGGRIDVESHVGAGSRFLLTFPRRAQAMEETDG</sequence>
<dbReference type="FunCoup" id="A0A517S8X7">
    <property type="interactions" value="258"/>
</dbReference>
<evidence type="ECO:0000313" key="12">
    <source>
        <dbReference type="EMBL" id="QDT52594.1"/>
    </source>
</evidence>
<evidence type="ECO:0000256" key="8">
    <source>
        <dbReference type="ARBA" id="ARBA00023012"/>
    </source>
</evidence>
<dbReference type="Pfam" id="PF00512">
    <property type="entry name" value="HisKA"/>
    <property type="match status" value="1"/>
</dbReference>
<protein>
    <recommendedName>
        <fullName evidence="2">histidine kinase</fullName>
        <ecNumber evidence="2">2.7.13.3</ecNumber>
    </recommendedName>
</protein>
<dbReference type="SUPFAM" id="SSF55785">
    <property type="entry name" value="PYP-like sensor domain (PAS domain)"/>
    <property type="match status" value="1"/>
</dbReference>
<dbReference type="OrthoDB" id="9764438at2"/>
<dbReference type="CDD" id="cd00082">
    <property type="entry name" value="HisKA"/>
    <property type="match status" value="1"/>
</dbReference>
<dbReference type="InterPro" id="IPR003594">
    <property type="entry name" value="HATPase_dom"/>
</dbReference>
<evidence type="ECO:0000256" key="7">
    <source>
        <dbReference type="ARBA" id="ARBA00022840"/>
    </source>
</evidence>
<accession>A0A517S8X7</accession>
<organism evidence="12 13">
    <name type="scientific">Caulifigura coniformis</name>
    <dbReference type="NCBI Taxonomy" id="2527983"/>
    <lineage>
        <taxon>Bacteria</taxon>
        <taxon>Pseudomonadati</taxon>
        <taxon>Planctomycetota</taxon>
        <taxon>Planctomycetia</taxon>
        <taxon>Planctomycetales</taxon>
        <taxon>Planctomycetaceae</taxon>
        <taxon>Caulifigura</taxon>
    </lineage>
</organism>
<dbReference type="SUPFAM" id="SSF55874">
    <property type="entry name" value="ATPase domain of HSP90 chaperone/DNA topoisomerase II/histidine kinase"/>
    <property type="match status" value="1"/>
</dbReference>
<keyword evidence="3" id="KW-0597">Phosphoprotein</keyword>
<dbReference type="GO" id="GO:0005524">
    <property type="term" value="F:ATP binding"/>
    <property type="evidence" value="ECO:0007669"/>
    <property type="project" value="UniProtKB-KW"/>
</dbReference>
<reference evidence="12 13" key="1">
    <citation type="submission" date="2019-02" db="EMBL/GenBank/DDBJ databases">
        <title>Deep-cultivation of Planctomycetes and their phenomic and genomic characterization uncovers novel biology.</title>
        <authorList>
            <person name="Wiegand S."/>
            <person name="Jogler M."/>
            <person name="Boedeker C."/>
            <person name="Pinto D."/>
            <person name="Vollmers J."/>
            <person name="Rivas-Marin E."/>
            <person name="Kohn T."/>
            <person name="Peeters S.H."/>
            <person name="Heuer A."/>
            <person name="Rast P."/>
            <person name="Oberbeckmann S."/>
            <person name="Bunk B."/>
            <person name="Jeske O."/>
            <person name="Meyerdierks A."/>
            <person name="Storesund J.E."/>
            <person name="Kallscheuer N."/>
            <person name="Luecker S."/>
            <person name="Lage O.M."/>
            <person name="Pohl T."/>
            <person name="Merkel B.J."/>
            <person name="Hornburger P."/>
            <person name="Mueller R.-W."/>
            <person name="Bruemmer F."/>
            <person name="Labrenz M."/>
            <person name="Spormann A.M."/>
            <person name="Op den Camp H."/>
            <person name="Overmann J."/>
            <person name="Amann R."/>
            <person name="Jetten M.S.M."/>
            <person name="Mascher T."/>
            <person name="Medema M.H."/>
            <person name="Devos D.P."/>
            <person name="Kaster A.-K."/>
            <person name="Ovreas L."/>
            <person name="Rohde M."/>
            <person name="Galperin M.Y."/>
            <person name="Jogler C."/>
        </authorList>
    </citation>
    <scope>NUCLEOTIDE SEQUENCE [LARGE SCALE GENOMIC DNA]</scope>
    <source>
        <strain evidence="12 13">Pan44</strain>
    </source>
</reference>
<evidence type="ECO:0000256" key="9">
    <source>
        <dbReference type="SAM" id="Coils"/>
    </source>
</evidence>
<dbReference type="SUPFAM" id="SSF47384">
    <property type="entry name" value="Homodimeric domain of signal transducing histidine kinase"/>
    <property type="match status" value="1"/>
</dbReference>
<dbReference type="InterPro" id="IPR004358">
    <property type="entry name" value="Sig_transdc_His_kin-like_C"/>
</dbReference>
<dbReference type="GO" id="GO:0000155">
    <property type="term" value="F:phosphorelay sensor kinase activity"/>
    <property type="evidence" value="ECO:0007669"/>
    <property type="project" value="InterPro"/>
</dbReference>
<name>A0A517S8X7_9PLAN</name>
<dbReference type="CDD" id="cd00130">
    <property type="entry name" value="PAS"/>
    <property type="match status" value="1"/>
</dbReference>
<dbReference type="EMBL" id="CP036271">
    <property type="protein sequence ID" value="QDT52594.1"/>
    <property type="molecule type" value="Genomic_DNA"/>
</dbReference>
<dbReference type="KEGG" id="ccos:Pan44_06060"/>
<comment type="catalytic activity">
    <reaction evidence="1">
        <text>ATP + protein L-histidine = ADP + protein N-phospho-L-histidine.</text>
        <dbReference type="EC" id="2.7.13.3"/>
    </reaction>
</comment>
<evidence type="ECO:0000313" key="13">
    <source>
        <dbReference type="Proteomes" id="UP000315700"/>
    </source>
</evidence>
<dbReference type="Pfam" id="PF02518">
    <property type="entry name" value="HATPase_c"/>
    <property type="match status" value="1"/>
</dbReference>
<dbReference type="CDD" id="cd00075">
    <property type="entry name" value="HATPase"/>
    <property type="match status" value="1"/>
</dbReference>
<dbReference type="EC" id="2.7.13.3" evidence="2"/>
<dbReference type="Gene3D" id="3.30.450.20">
    <property type="entry name" value="PAS domain"/>
    <property type="match status" value="1"/>
</dbReference>
<keyword evidence="4 12" id="KW-0808">Transferase</keyword>
<dbReference type="Proteomes" id="UP000315700">
    <property type="component" value="Chromosome"/>
</dbReference>
<keyword evidence="6 12" id="KW-0418">Kinase</keyword>